<dbReference type="EMBL" id="CAAALY010254288">
    <property type="protein sequence ID" value="VEL37205.1"/>
    <property type="molecule type" value="Genomic_DNA"/>
</dbReference>
<gene>
    <name evidence="2" type="ORF">PXEA_LOCUS30645</name>
</gene>
<keyword evidence="3" id="KW-1185">Reference proteome</keyword>
<name>A0A3S5FGB9_9PLAT</name>
<reference evidence="2" key="1">
    <citation type="submission" date="2018-11" db="EMBL/GenBank/DDBJ databases">
        <authorList>
            <consortium name="Pathogen Informatics"/>
        </authorList>
    </citation>
    <scope>NUCLEOTIDE SEQUENCE</scope>
</reference>
<feature type="region of interest" description="Disordered" evidence="1">
    <location>
        <begin position="227"/>
        <end position="273"/>
    </location>
</feature>
<comment type="caution">
    <text evidence="2">The sequence shown here is derived from an EMBL/GenBank/DDBJ whole genome shotgun (WGS) entry which is preliminary data.</text>
</comment>
<evidence type="ECO:0000256" key="1">
    <source>
        <dbReference type="SAM" id="MobiDB-lite"/>
    </source>
</evidence>
<protein>
    <submittedName>
        <fullName evidence="2">Uncharacterized protein</fullName>
    </submittedName>
</protein>
<proteinExistence type="predicted"/>
<organism evidence="2 3">
    <name type="scientific">Protopolystoma xenopodis</name>
    <dbReference type="NCBI Taxonomy" id="117903"/>
    <lineage>
        <taxon>Eukaryota</taxon>
        <taxon>Metazoa</taxon>
        <taxon>Spiralia</taxon>
        <taxon>Lophotrochozoa</taxon>
        <taxon>Platyhelminthes</taxon>
        <taxon>Monogenea</taxon>
        <taxon>Polyopisthocotylea</taxon>
        <taxon>Polystomatidea</taxon>
        <taxon>Polystomatidae</taxon>
        <taxon>Protopolystoma</taxon>
    </lineage>
</organism>
<dbReference type="AlphaFoldDB" id="A0A3S5FGB9"/>
<feature type="compositionally biased region" description="Basic and acidic residues" evidence="1">
    <location>
        <begin position="241"/>
        <end position="251"/>
    </location>
</feature>
<feature type="region of interest" description="Disordered" evidence="1">
    <location>
        <begin position="1"/>
        <end position="54"/>
    </location>
</feature>
<evidence type="ECO:0000313" key="2">
    <source>
        <dbReference type="EMBL" id="VEL37205.1"/>
    </source>
</evidence>
<dbReference type="Proteomes" id="UP000784294">
    <property type="component" value="Unassembled WGS sequence"/>
</dbReference>
<evidence type="ECO:0000313" key="3">
    <source>
        <dbReference type="Proteomes" id="UP000784294"/>
    </source>
</evidence>
<accession>A0A3S5FGB9</accession>
<sequence length="300" mass="32799">MFASLASAERNNGLPHRMASEGSDNPATRTRDAGNLGLPTDRTHSPTGLSSAAGRLSELSSSLLSGELLRKRIFEWWLQALRPRTDRSGQLEADLAEAAGLVNLTTGSRKRTQTVCASHLAALSPSSSGETSRRLRSPIRNFVMETPNGATSPNAPLRHLTKEAELIHSGGYGEEAMRKRAKMDFVDVLKKPVTPTEAKNAKDAFNVKLPNEVTPVNLSWRSPLRQHEVLQSRQSPLAHVADSHPRGKEQQESPIDLSLSTSGTPDQDEAGEIGTRDFLPKISSAWVIFVYKHYATYSNI</sequence>